<accession>A0A4C1VDR4</accession>
<feature type="region of interest" description="Disordered" evidence="1">
    <location>
        <begin position="1"/>
        <end position="68"/>
    </location>
</feature>
<evidence type="ECO:0000313" key="2">
    <source>
        <dbReference type="EMBL" id="GBP37268.1"/>
    </source>
</evidence>
<dbReference type="AlphaFoldDB" id="A0A4C1VDR4"/>
<feature type="region of interest" description="Disordered" evidence="1">
    <location>
        <begin position="222"/>
        <end position="243"/>
    </location>
</feature>
<dbReference type="Proteomes" id="UP000299102">
    <property type="component" value="Unassembled WGS sequence"/>
</dbReference>
<evidence type="ECO:0000313" key="3">
    <source>
        <dbReference type="Proteomes" id="UP000299102"/>
    </source>
</evidence>
<feature type="region of interest" description="Disordered" evidence="1">
    <location>
        <begin position="631"/>
        <end position="661"/>
    </location>
</feature>
<name>A0A4C1VDR4_EUMVA</name>
<feature type="compositionally biased region" description="Basic and acidic residues" evidence="1">
    <location>
        <begin position="640"/>
        <end position="650"/>
    </location>
</feature>
<evidence type="ECO:0000256" key="1">
    <source>
        <dbReference type="SAM" id="MobiDB-lite"/>
    </source>
</evidence>
<comment type="caution">
    <text evidence="2">The sequence shown here is derived from an EMBL/GenBank/DDBJ whole genome shotgun (WGS) entry which is preliminary data.</text>
</comment>
<reference evidence="2 3" key="1">
    <citation type="journal article" date="2019" name="Commun. Biol.">
        <title>The bagworm genome reveals a unique fibroin gene that provides high tensile strength.</title>
        <authorList>
            <person name="Kono N."/>
            <person name="Nakamura H."/>
            <person name="Ohtoshi R."/>
            <person name="Tomita M."/>
            <person name="Numata K."/>
            <person name="Arakawa K."/>
        </authorList>
    </citation>
    <scope>NUCLEOTIDE SEQUENCE [LARGE SCALE GENOMIC DNA]</scope>
</reference>
<dbReference type="OrthoDB" id="7491853at2759"/>
<organism evidence="2 3">
    <name type="scientific">Eumeta variegata</name>
    <name type="common">Bagworm moth</name>
    <name type="synonym">Eumeta japonica</name>
    <dbReference type="NCBI Taxonomy" id="151549"/>
    <lineage>
        <taxon>Eukaryota</taxon>
        <taxon>Metazoa</taxon>
        <taxon>Ecdysozoa</taxon>
        <taxon>Arthropoda</taxon>
        <taxon>Hexapoda</taxon>
        <taxon>Insecta</taxon>
        <taxon>Pterygota</taxon>
        <taxon>Neoptera</taxon>
        <taxon>Endopterygota</taxon>
        <taxon>Lepidoptera</taxon>
        <taxon>Glossata</taxon>
        <taxon>Ditrysia</taxon>
        <taxon>Tineoidea</taxon>
        <taxon>Psychidae</taxon>
        <taxon>Oiketicinae</taxon>
        <taxon>Eumeta</taxon>
    </lineage>
</organism>
<dbReference type="PANTHER" id="PTHR47331:SF5">
    <property type="entry name" value="RIBONUCLEASE H"/>
    <property type="match status" value="1"/>
</dbReference>
<gene>
    <name evidence="2" type="ORF">EVAR_35701_1</name>
</gene>
<sequence length="680" mass="76838">MFKTKTDSSGNTAFTETNTWSAETDATYSNGGSTESASREASHPRDVTNDGGGQGAQTNECARAPSHETETLTQALTDTTVYWDTHCYFTESQNVAPLRKALTGDARKNVKSLLYSGTSADEILNSLQSKIVNCVASIKALKKPQDLYSLELVNKIVDKLNLYMKYKWFEFNSRCNQNEPDILKISRFPQEMNDQCGHMNPCETRKENRFIKRNDFKRRPRNATAIRHDSDIDSDNESSGRESRLQTIAITRPCGEDGCKKIHHKLLHQYCSPIDETNGQISSINELHKKERVFIKIIPVEIPGPLDRFETYALLGEGSTTTHIERDVVLKIATPGKGETLRIEGVGDKRLDYDKSFCLKIKIKGKFSRNIETMNAVVIDKLQLAPQTIDLDTVCQHSHLHELEDELCYKEARPTTLIGQDNSHLIVSRQVVQKNRDQPAASYTKLGWVVHGRENGIARPPTYSEKDMPNPPRARPRYLECDIYHTRSLPPEGPFQTSKRTSRTKSEINDIHKAAAFQLRGWASNEPDALVATESLRKEQKALSIGDHTERTLGVTWKMNNDTLNFSLNFRNYPREVIQGYRPPTTREVTSAVMSVFVPMGFAASITVLGQILMPFKPFVAHRLAEFEEMSRAKNGRWGPSEDKVADDATRGPPNEFSSEHRWFKGPKCLLNNSSDWPVN</sequence>
<proteinExistence type="predicted"/>
<keyword evidence="3" id="KW-1185">Reference proteome</keyword>
<feature type="compositionally biased region" description="Basic and acidic residues" evidence="1">
    <location>
        <begin position="37"/>
        <end position="48"/>
    </location>
</feature>
<dbReference type="PANTHER" id="PTHR47331">
    <property type="entry name" value="PHD-TYPE DOMAIN-CONTAINING PROTEIN"/>
    <property type="match status" value="1"/>
</dbReference>
<feature type="compositionally biased region" description="Polar residues" evidence="1">
    <location>
        <begin position="7"/>
        <end position="36"/>
    </location>
</feature>
<dbReference type="EMBL" id="BGZK01000331">
    <property type="protein sequence ID" value="GBP37268.1"/>
    <property type="molecule type" value="Genomic_DNA"/>
</dbReference>
<protein>
    <submittedName>
        <fullName evidence="2">Uncharacterized protein</fullName>
    </submittedName>
</protein>